<gene>
    <name evidence="2" type="ORF">PoB_006330700</name>
</gene>
<name>A0AAV4CY14_9GAST</name>
<comment type="caution">
    <text evidence="2">The sequence shown here is derived from an EMBL/GenBank/DDBJ whole genome shotgun (WGS) entry which is preliminary data.</text>
</comment>
<proteinExistence type="predicted"/>
<keyword evidence="3" id="KW-1185">Reference proteome</keyword>
<accession>A0AAV4CY14</accession>
<reference evidence="2 3" key="1">
    <citation type="journal article" date="2021" name="Elife">
        <title>Chloroplast acquisition without the gene transfer in kleptoplastic sea slugs, Plakobranchus ocellatus.</title>
        <authorList>
            <person name="Maeda T."/>
            <person name="Takahashi S."/>
            <person name="Yoshida T."/>
            <person name="Shimamura S."/>
            <person name="Takaki Y."/>
            <person name="Nagai Y."/>
            <person name="Toyoda A."/>
            <person name="Suzuki Y."/>
            <person name="Arimoto A."/>
            <person name="Ishii H."/>
            <person name="Satoh N."/>
            <person name="Nishiyama T."/>
            <person name="Hasebe M."/>
            <person name="Maruyama T."/>
            <person name="Minagawa J."/>
            <person name="Obokata J."/>
            <person name="Shigenobu S."/>
        </authorList>
    </citation>
    <scope>NUCLEOTIDE SEQUENCE [LARGE SCALE GENOMIC DNA]</scope>
</reference>
<sequence>MSEKDSSPNSRWHPTPCQTEEPSEQATEPSASTGIKAFDSVDSPSHSIRLEYICAKVGIPRTIITLLNVPQHLLLTVDLRRDA</sequence>
<dbReference type="EMBL" id="BLXT01007141">
    <property type="protein sequence ID" value="GFO36802.1"/>
    <property type="molecule type" value="Genomic_DNA"/>
</dbReference>
<evidence type="ECO:0000256" key="1">
    <source>
        <dbReference type="SAM" id="MobiDB-lite"/>
    </source>
</evidence>
<protein>
    <submittedName>
        <fullName evidence="2">Uncharacterized protein</fullName>
    </submittedName>
</protein>
<dbReference type="Proteomes" id="UP000735302">
    <property type="component" value="Unassembled WGS sequence"/>
</dbReference>
<evidence type="ECO:0000313" key="2">
    <source>
        <dbReference type="EMBL" id="GFO36802.1"/>
    </source>
</evidence>
<dbReference type="AlphaFoldDB" id="A0AAV4CY14"/>
<feature type="compositionally biased region" description="Polar residues" evidence="1">
    <location>
        <begin position="7"/>
        <end position="33"/>
    </location>
</feature>
<feature type="region of interest" description="Disordered" evidence="1">
    <location>
        <begin position="1"/>
        <end position="41"/>
    </location>
</feature>
<evidence type="ECO:0000313" key="3">
    <source>
        <dbReference type="Proteomes" id="UP000735302"/>
    </source>
</evidence>
<organism evidence="2 3">
    <name type="scientific">Plakobranchus ocellatus</name>
    <dbReference type="NCBI Taxonomy" id="259542"/>
    <lineage>
        <taxon>Eukaryota</taxon>
        <taxon>Metazoa</taxon>
        <taxon>Spiralia</taxon>
        <taxon>Lophotrochozoa</taxon>
        <taxon>Mollusca</taxon>
        <taxon>Gastropoda</taxon>
        <taxon>Heterobranchia</taxon>
        <taxon>Euthyneura</taxon>
        <taxon>Panpulmonata</taxon>
        <taxon>Sacoglossa</taxon>
        <taxon>Placobranchoidea</taxon>
        <taxon>Plakobranchidae</taxon>
        <taxon>Plakobranchus</taxon>
    </lineage>
</organism>